<comment type="caution">
    <text evidence="3">The sequence shown here is derived from an EMBL/GenBank/DDBJ whole genome shotgun (WGS) entry which is preliminary data.</text>
</comment>
<protein>
    <submittedName>
        <fullName evidence="3">Aldo/keto reductase</fullName>
    </submittedName>
</protein>
<dbReference type="InterPro" id="IPR036812">
    <property type="entry name" value="NAD(P)_OxRdtase_dom_sf"/>
</dbReference>
<evidence type="ECO:0000313" key="4">
    <source>
        <dbReference type="Proteomes" id="UP001594351"/>
    </source>
</evidence>
<feature type="domain" description="NADP-dependent oxidoreductase" evidence="2">
    <location>
        <begin position="1"/>
        <end position="264"/>
    </location>
</feature>
<dbReference type="InterPro" id="IPR020471">
    <property type="entry name" value="AKR"/>
</dbReference>
<gene>
    <name evidence="3" type="ORF">ACFL27_28070</name>
</gene>
<keyword evidence="1" id="KW-0560">Oxidoreductase</keyword>
<organism evidence="3 4">
    <name type="scientific">candidate division CSSED10-310 bacterium</name>
    <dbReference type="NCBI Taxonomy" id="2855610"/>
    <lineage>
        <taxon>Bacteria</taxon>
        <taxon>Bacteria division CSSED10-310</taxon>
    </lineage>
</organism>
<dbReference type="EMBL" id="JBHPBY010000699">
    <property type="protein sequence ID" value="MFC1854057.1"/>
    <property type="molecule type" value="Genomic_DNA"/>
</dbReference>
<evidence type="ECO:0000259" key="2">
    <source>
        <dbReference type="Pfam" id="PF00248"/>
    </source>
</evidence>
<dbReference type="PRINTS" id="PR00069">
    <property type="entry name" value="ALDKETRDTASE"/>
</dbReference>
<dbReference type="InterPro" id="IPR023210">
    <property type="entry name" value="NADP_OxRdtase_dom"/>
</dbReference>
<dbReference type="InterPro" id="IPR018170">
    <property type="entry name" value="Aldo/ket_reductase_CS"/>
</dbReference>
<evidence type="ECO:0000256" key="1">
    <source>
        <dbReference type="ARBA" id="ARBA00023002"/>
    </source>
</evidence>
<dbReference type="Gene3D" id="3.20.20.100">
    <property type="entry name" value="NADP-dependent oxidoreductase domain"/>
    <property type="match status" value="1"/>
</dbReference>
<name>A0ABV6Z6I7_UNCC1</name>
<sequence length="270" mass="29931">MNWFDTAEAYGQGQSERTLAHALQSAGKSDGEVIIATKWWPMFRFASSIKNTIEDRLSCLENFSIDLHQVHQPFSFSAVPSEMEAMADLVAAGKIRAIGVSNFSASDMGRADRALHRRGLFLASNQVKYSLLDRRIESNGILATAKALDITLIAYSPLEQGLLTGKFHRNPDLLKELSGLRKWMPSFRTRKIKRSLPLIEALEEIGAAHGVTPANVALNWLVHFHGETIVAIPGATKVKQAADNVAALNFELSPKELSRIDQLSREFRYG</sequence>
<dbReference type="SUPFAM" id="SSF51430">
    <property type="entry name" value="NAD(P)-linked oxidoreductase"/>
    <property type="match status" value="1"/>
</dbReference>
<dbReference type="Pfam" id="PF00248">
    <property type="entry name" value="Aldo_ket_red"/>
    <property type="match status" value="1"/>
</dbReference>
<keyword evidence="4" id="KW-1185">Reference proteome</keyword>
<dbReference type="InterPro" id="IPR050523">
    <property type="entry name" value="AKR_Detox_Biosynth"/>
</dbReference>
<evidence type="ECO:0000313" key="3">
    <source>
        <dbReference type="EMBL" id="MFC1854057.1"/>
    </source>
</evidence>
<proteinExistence type="predicted"/>
<dbReference type="PANTHER" id="PTHR43364:SF4">
    <property type="entry name" value="NAD(P)-LINKED OXIDOREDUCTASE SUPERFAMILY PROTEIN"/>
    <property type="match status" value="1"/>
</dbReference>
<dbReference type="PROSITE" id="PS00062">
    <property type="entry name" value="ALDOKETO_REDUCTASE_2"/>
    <property type="match status" value="1"/>
</dbReference>
<reference evidence="3 4" key="1">
    <citation type="submission" date="2024-09" db="EMBL/GenBank/DDBJ databases">
        <title>Laminarin stimulates single cell rates of sulfate reduction while oxygen inhibits transcriptomic activity in coastal marine sediment.</title>
        <authorList>
            <person name="Lindsay M."/>
            <person name="Orcutt B."/>
            <person name="Emerson D."/>
            <person name="Stepanauskas R."/>
            <person name="D'Angelo T."/>
        </authorList>
    </citation>
    <scope>NUCLEOTIDE SEQUENCE [LARGE SCALE GENOMIC DNA]</scope>
    <source>
        <strain evidence="3">SAG AM-311-K15</strain>
    </source>
</reference>
<accession>A0ABV6Z6I7</accession>
<dbReference type="PANTHER" id="PTHR43364">
    <property type="entry name" value="NADH-SPECIFIC METHYLGLYOXAL REDUCTASE-RELATED"/>
    <property type="match status" value="1"/>
</dbReference>
<dbReference type="Proteomes" id="UP001594351">
    <property type="component" value="Unassembled WGS sequence"/>
</dbReference>